<dbReference type="SUPFAM" id="SSF141452">
    <property type="entry name" value="Hcp1-like"/>
    <property type="match status" value="1"/>
</dbReference>
<reference evidence="1 2" key="1">
    <citation type="journal article" date="2020" name="Microorganisms">
        <title>Polyphasic Characterisation of Cedecea colo sp. nov., a New Enteric Bacterium Isolated from the Koala Hindgut.</title>
        <authorList>
            <person name="Boath J.M."/>
            <person name="Dakhal S."/>
            <person name="Van T.T.H."/>
            <person name="Moore R.J."/>
            <person name="Dekiwadia C."/>
            <person name="Macreadie I.G."/>
        </authorList>
    </citation>
    <scope>NUCLEOTIDE SEQUENCE [LARGE SCALE GENOMIC DNA]</scope>
    <source>
        <strain evidence="1 2">ZA</strain>
    </source>
</reference>
<name>A0ABX0VNZ6_9ENTR</name>
<evidence type="ECO:0000313" key="1">
    <source>
        <dbReference type="EMBL" id="NIY48729.1"/>
    </source>
</evidence>
<keyword evidence="2" id="KW-1185">Reference proteome</keyword>
<dbReference type="Proteomes" id="UP000697927">
    <property type="component" value="Unassembled WGS sequence"/>
</dbReference>
<sequence>MPIPPYLWLKDDGGADIKGSVDVQDREGSIEVIGMSHGINIPVDPSNGKITATRSHSPFRFEKEVDSSTPCLYKAAATGQTLKSAEFRFYHINDAGQEVCYYTVVMENVKITSVNCSVPNCKLDGNSKLNHVESVSLQYEKITWRYVDGNVIFSDAWKERQSA</sequence>
<evidence type="ECO:0000313" key="2">
    <source>
        <dbReference type="Proteomes" id="UP000697927"/>
    </source>
</evidence>
<proteinExistence type="predicted"/>
<organism evidence="1 2">
    <name type="scientific">Cedecea colo</name>
    <dbReference type="NCBI Taxonomy" id="2552946"/>
    <lineage>
        <taxon>Bacteria</taxon>
        <taxon>Pseudomonadati</taxon>
        <taxon>Pseudomonadota</taxon>
        <taxon>Gammaproteobacteria</taxon>
        <taxon>Enterobacterales</taxon>
        <taxon>Enterobacteriaceae</taxon>
        <taxon>Cedecea</taxon>
    </lineage>
</organism>
<protein>
    <submittedName>
        <fullName evidence="1">Hcp family type VI secretion system effector</fullName>
    </submittedName>
</protein>
<dbReference type="RefSeq" id="WP_167612828.1">
    <property type="nucleotide sequence ID" value="NZ_SOYS01000006.1"/>
</dbReference>
<comment type="caution">
    <text evidence="1">The sequence shown here is derived from an EMBL/GenBank/DDBJ whole genome shotgun (WGS) entry which is preliminary data.</text>
</comment>
<dbReference type="NCBIfam" id="TIGR03344">
    <property type="entry name" value="VI_effect_Hcp1"/>
    <property type="match status" value="1"/>
</dbReference>
<dbReference type="PANTHER" id="PTHR34319">
    <property type="entry name" value="MAJOR EXPORTED PROTEIN"/>
    <property type="match status" value="1"/>
</dbReference>
<dbReference type="PANTHER" id="PTHR34319:SF6">
    <property type="entry name" value="MAJOR EXPORTED PROTEIN"/>
    <property type="match status" value="1"/>
</dbReference>
<gene>
    <name evidence="1" type="ORF">E2L00_14745</name>
</gene>
<dbReference type="EMBL" id="SOYS01000006">
    <property type="protein sequence ID" value="NIY48729.1"/>
    <property type="molecule type" value="Genomic_DNA"/>
</dbReference>
<dbReference type="Pfam" id="PF05638">
    <property type="entry name" value="T6SS_HCP"/>
    <property type="match status" value="1"/>
</dbReference>
<accession>A0ABX0VNZ6</accession>
<dbReference type="InterPro" id="IPR036624">
    <property type="entry name" value="Hcp1-lik_sf"/>
</dbReference>
<dbReference type="InterPro" id="IPR052947">
    <property type="entry name" value="T6SS_Hcp1_domain"/>
</dbReference>
<dbReference type="InterPro" id="IPR008514">
    <property type="entry name" value="T6SS_Hcp"/>
</dbReference>
<dbReference type="Gene3D" id="2.30.110.20">
    <property type="entry name" value="Hcp1-like"/>
    <property type="match status" value="1"/>
</dbReference>